<accession>A0A0G2SSK9</accession>
<dbReference type="EMBL" id="KP890823">
    <property type="protein sequence ID" value="AKA62026.1"/>
    <property type="molecule type" value="Genomic_DNA"/>
</dbReference>
<organism evidence="1 2">
    <name type="scientific">Proteus phage vB_PmiM_Pm5461</name>
    <dbReference type="NCBI Taxonomy" id="1636250"/>
    <lineage>
        <taxon>Viruses</taxon>
        <taxon>Duplodnaviria</taxon>
        <taxon>Heunggongvirae</taxon>
        <taxon>Uroviricota</taxon>
        <taxon>Caudoviricetes</taxon>
        <taxon>Pantevenvirales</taxon>
        <taxon>Straboviridae</taxon>
        <taxon>Bragavirus</taxon>
        <taxon>Bragavirus pm5461</taxon>
    </lineage>
</organism>
<evidence type="ECO:0000313" key="2">
    <source>
        <dbReference type="Proteomes" id="UP000202749"/>
    </source>
</evidence>
<dbReference type="KEGG" id="vg:26622708"/>
<name>A0A0G2SSK9_9CAUD</name>
<keyword evidence="2" id="KW-1185">Reference proteome</keyword>
<dbReference type="GeneID" id="26622708"/>
<dbReference type="RefSeq" id="YP_009195582.1">
    <property type="nucleotide sequence ID" value="NC_028762.1"/>
</dbReference>
<proteinExistence type="predicted"/>
<gene>
    <name evidence="1" type="ORF">Pm5461_160</name>
</gene>
<evidence type="ECO:0000313" key="1">
    <source>
        <dbReference type="EMBL" id="AKA62026.1"/>
    </source>
</evidence>
<reference evidence="1 2" key="1">
    <citation type="submission" date="2015-03" db="EMBL/GenBank/DDBJ databases">
        <authorList>
            <person name="Melo L.D.R."/>
            <person name="Veiga P."/>
            <person name="Cerca N."/>
            <person name="Kropinski A.M."/>
            <person name="Azeredo J."/>
            <person name="Almeida C."/>
            <person name="Sillankorva S."/>
        </authorList>
    </citation>
    <scope>NUCLEOTIDE SEQUENCE [LARGE SCALE GENOMIC DNA]</scope>
</reference>
<protein>
    <submittedName>
        <fullName evidence="1">Uncharacterized protein</fullName>
    </submittedName>
</protein>
<dbReference type="Proteomes" id="UP000202749">
    <property type="component" value="Segment"/>
</dbReference>
<sequence length="81" mass="9236">MLIDTLIKVKNEQVDLASKVILNEIKNSLLFRAKSGHTDLNWAFDESSYIVQEAVINVLKEEGLKVKRTQYDSNVINISGW</sequence>